<name>A0A921HZS6_9FIRM</name>
<accession>A0A921HZS6</accession>
<comment type="caution">
    <text evidence="1">The sequence shown here is derived from an EMBL/GenBank/DDBJ whole genome shotgun (WGS) entry which is preliminary data.</text>
</comment>
<evidence type="ECO:0000313" key="2">
    <source>
        <dbReference type="Proteomes" id="UP000769156"/>
    </source>
</evidence>
<protein>
    <submittedName>
        <fullName evidence="1">Uncharacterized protein</fullName>
    </submittedName>
</protein>
<proteinExistence type="predicted"/>
<evidence type="ECO:0000313" key="1">
    <source>
        <dbReference type="EMBL" id="HJF94174.1"/>
    </source>
</evidence>
<reference evidence="1" key="1">
    <citation type="journal article" date="2021" name="PeerJ">
        <title>Extensive microbial diversity within the chicken gut microbiome revealed by metagenomics and culture.</title>
        <authorList>
            <person name="Gilroy R."/>
            <person name="Ravi A."/>
            <person name="Getino M."/>
            <person name="Pursley I."/>
            <person name="Horton D.L."/>
            <person name="Alikhan N.F."/>
            <person name="Baker D."/>
            <person name="Gharbi K."/>
            <person name="Hall N."/>
            <person name="Watson M."/>
            <person name="Adriaenssens E.M."/>
            <person name="Foster-Nyarko E."/>
            <person name="Jarju S."/>
            <person name="Secka A."/>
            <person name="Antonio M."/>
            <person name="Oren A."/>
            <person name="Chaudhuri R.R."/>
            <person name="La Ragione R."/>
            <person name="Hildebrand F."/>
            <person name="Pallen M.J."/>
        </authorList>
    </citation>
    <scope>NUCLEOTIDE SEQUENCE</scope>
    <source>
        <strain evidence="1">ChiSjej5B23-16112</strain>
    </source>
</reference>
<dbReference type="Proteomes" id="UP000769156">
    <property type="component" value="Unassembled WGS sequence"/>
</dbReference>
<reference evidence="1" key="2">
    <citation type="submission" date="2021-09" db="EMBL/GenBank/DDBJ databases">
        <authorList>
            <person name="Gilroy R."/>
        </authorList>
    </citation>
    <scope>NUCLEOTIDE SEQUENCE</scope>
    <source>
        <strain evidence="1">ChiSjej5B23-16112</strain>
    </source>
</reference>
<gene>
    <name evidence="1" type="ORF">K8V82_05215</name>
</gene>
<organism evidence="1 2">
    <name type="scientific">Lachnoclostridium phocaeense</name>
    <dbReference type="NCBI Taxonomy" id="1871021"/>
    <lineage>
        <taxon>Bacteria</taxon>
        <taxon>Bacillati</taxon>
        <taxon>Bacillota</taxon>
        <taxon>Clostridia</taxon>
        <taxon>Lachnospirales</taxon>
        <taxon>Lachnospiraceae</taxon>
    </lineage>
</organism>
<sequence length="91" mass="10423">MAQKDEQGSFIRALSTEEEQFLMKLCGKEHYLSMSRGFIKDGITHVTQGPLKGWENRICKIDRHKRTAKIKAPTEWLQKSFVAGLEIVSKS</sequence>
<dbReference type="AlphaFoldDB" id="A0A921HZS6"/>
<dbReference type="EMBL" id="DYVY01000083">
    <property type="protein sequence ID" value="HJF94174.1"/>
    <property type="molecule type" value="Genomic_DNA"/>
</dbReference>